<dbReference type="RefSeq" id="WP_165244211.1">
    <property type="nucleotide sequence ID" value="NZ_JAAKZV010000286.1"/>
</dbReference>
<reference evidence="5 6" key="1">
    <citation type="submission" date="2020-02" db="EMBL/GenBank/DDBJ databases">
        <title>Whole-genome analyses of novel actinobacteria.</title>
        <authorList>
            <person name="Sahin N."/>
        </authorList>
    </citation>
    <scope>NUCLEOTIDE SEQUENCE [LARGE SCALE GENOMIC DNA]</scope>
    <source>
        <strain evidence="5 6">A7024</strain>
    </source>
</reference>
<keyword evidence="6" id="KW-1185">Reference proteome</keyword>
<accession>A0A6G4UB35</accession>
<dbReference type="CDD" id="cd02440">
    <property type="entry name" value="AdoMet_MTases"/>
    <property type="match status" value="1"/>
</dbReference>
<dbReference type="SUPFAM" id="SSF53335">
    <property type="entry name" value="S-adenosyl-L-methionine-dependent methyltransferases"/>
    <property type="match status" value="1"/>
</dbReference>
<evidence type="ECO:0000256" key="3">
    <source>
        <dbReference type="ARBA" id="ARBA00022691"/>
    </source>
</evidence>
<proteinExistence type="predicted"/>
<dbReference type="PANTHER" id="PTHR43464:SF19">
    <property type="entry name" value="UBIQUINONE BIOSYNTHESIS O-METHYLTRANSFERASE, MITOCHONDRIAL"/>
    <property type="match status" value="1"/>
</dbReference>
<dbReference type="GO" id="GO:0008168">
    <property type="term" value="F:methyltransferase activity"/>
    <property type="evidence" value="ECO:0007669"/>
    <property type="project" value="UniProtKB-KW"/>
</dbReference>
<protein>
    <submittedName>
        <fullName evidence="5">Class I SAM-dependent methyltransferase</fullName>
    </submittedName>
</protein>
<dbReference type="AlphaFoldDB" id="A0A6G4UB35"/>
<keyword evidence="2 5" id="KW-0808">Transferase</keyword>
<organism evidence="5 6">
    <name type="scientific">Streptomyces coryli</name>
    <dbReference type="NCBI Taxonomy" id="1128680"/>
    <lineage>
        <taxon>Bacteria</taxon>
        <taxon>Bacillati</taxon>
        <taxon>Actinomycetota</taxon>
        <taxon>Actinomycetes</taxon>
        <taxon>Kitasatosporales</taxon>
        <taxon>Streptomycetaceae</taxon>
        <taxon>Streptomyces</taxon>
    </lineage>
</organism>
<dbReference type="Gene3D" id="3.40.50.150">
    <property type="entry name" value="Vaccinia Virus protein VP39"/>
    <property type="match status" value="1"/>
</dbReference>
<keyword evidence="3" id="KW-0949">S-adenosyl-L-methionine</keyword>
<evidence type="ECO:0000313" key="5">
    <source>
        <dbReference type="EMBL" id="NGN69353.1"/>
    </source>
</evidence>
<name>A0A6G4UB35_9ACTN</name>
<comment type="caution">
    <text evidence="5">The sequence shown here is derived from an EMBL/GenBank/DDBJ whole genome shotgun (WGS) entry which is preliminary data.</text>
</comment>
<dbReference type="GO" id="GO:0032259">
    <property type="term" value="P:methylation"/>
    <property type="evidence" value="ECO:0007669"/>
    <property type="project" value="UniProtKB-KW"/>
</dbReference>
<dbReference type="InterPro" id="IPR041698">
    <property type="entry name" value="Methyltransf_25"/>
</dbReference>
<dbReference type="EMBL" id="JAAKZV010000286">
    <property type="protein sequence ID" value="NGN69353.1"/>
    <property type="molecule type" value="Genomic_DNA"/>
</dbReference>
<evidence type="ECO:0000259" key="4">
    <source>
        <dbReference type="Pfam" id="PF13649"/>
    </source>
</evidence>
<sequence length="281" mass="30538">MTDTERRAPDGFDPDVLAYYEQGKEDRRLRGEGHAGARLEFFRTQDVLRRVLPPAPARVLDVGGGSGVHAEWLAADGYAVDLIDPVPLHVEQASRLPGVTARVGEARQLDAPDATYDAVLVMGPLYHLTERADRVRALAEARRVVRPGGLVAAAVISRYAALHDNLLTGNYFNPETREMIDRSTVDGLLQAKRLFTTAYLHDPAELAPEFHEAGLGEVVLRGLEGAAWLIREVDDHLEHPERRAVVLDALRAVETAPSLLGVSGHILTTSVRLTESAAAGG</sequence>
<dbReference type="Proteomes" id="UP000481583">
    <property type="component" value="Unassembled WGS sequence"/>
</dbReference>
<evidence type="ECO:0000313" key="6">
    <source>
        <dbReference type="Proteomes" id="UP000481583"/>
    </source>
</evidence>
<feature type="domain" description="Methyltransferase" evidence="4">
    <location>
        <begin position="59"/>
        <end position="149"/>
    </location>
</feature>
<dbReference type="PANTHER" id="PTHR43464">
    <property type="entry name" value="METHYLTRANSFERASE"/>
    <property type="match status" value="1"/>
</dbReference>
<dbReference type="Pfam" id="PF13649">
    <property type="entry name" value="Methyltransf_25"/>
    <property type="match status" value="1"/>
</dbReference>
<gene>
    <name evidence="5" type="ORF">G5C51_36385</name>
</gene>
<dbReference type="InterPro" id="IPR029063">
    <property type="entry name" value="SAM-dependent_MTases_sf"/>
</dbReference>
<keyword evidence="1 5" id="KW-0489">Methyltransferase</keyword>
<evidence type="ECO:0000256" key="2">
    <source>
        <dbReference type="ARBA" id="ARBA00022679"/>
    </source>
</evidence>
<evidence type="ECO:0000256" key="1">
    <source>
        <dbReference type="ARBA" id="ARBA00022603"/>
    </source>
</evidence>